<evidence type="ECO:0000313" key="6">
    <source>
        <dbReference type="Proteomes" id="UP001595892"/>
    </source>
</evidence>
<sequence length="150" mass="15784">MTTTSFLQHFAGGCRCGALRVDLALPSGIALPAPRACDCGFCTRHGAAWLSDPAGRLTIEEAQPGALVAARQGSGSAGFQACARCGDLVAVVFADGDTRHAAANARCLRDGAAFGEPVVVSPRQLAPAERQARWRTLWMHDVRIVRLPMG</sequence>
<proteinExistence type="inferred from homology"/>
<comment type="similarity">
    <text evidence="1">Belongs to the Gfa family.</text>
</comment>
<evidence type="ECO:0000259" key="4">
    <source>
        <dbReference type="PROSITE" id="PS51891"/>
    </source>
</evidence>
<dbReference type="Gene3D" id="2.170.150.70">
    <property type="match status" value="1"/>
</dbReference>
<reference evidence="6" key="1">
    <citation type="journal article" date="2019" name="Int. J. Syst. Evol. Microbiol.">
        <title>The Global Catalogue of Microorganisms (GCM) 10K type strain sequencing project: providing services to taxonomists for standard genome sequencing and annotation.</title>
        <authorList>
            <consortium name="The Broad Institute Genomics Platform"/>
            <consortium name="The Broad Institute Genome Sequencing Center for Infectious Disease"/>
            <person name="Wu L."/>
            <person name="Ma J."/>
        </authorList>
    </citation>
    <scope>NUCLEOTIDE SEQUENCE [LARGE SCALE GENOMIC DNA]</scope>
    <source>
        <strain evidence="6">CGMCC 1.13574</strain>
    </source>
</reference>
<dbReference type="InterPro" id="IPR011057">
    <property type="entry name" value="Mss4-like_sf"/>
</dbReference>
<keyword evidence="2" id="KW-0479">Metal-binding</keyword>
<keyword evidence="3" id="KW-0862">Zinc</keyword>
<accession>A0ABV9NKU9</accession>
<evidence type="ECO:0000256" key="1">
    <source>
        <dbReference type="ARBA" id="ARBA00005495"/>
    </source>
</evidence>
<name>A0ABV9NKU9_9GAMM</name>
<keyword evidence="6" id="KW-1185">Reference proteome</keyword>
<organism evidence="5 6">
    <name type="scientific">Coralloluteibacterium thermophilum</name>
    <dbReference type="NCBI Taxonomy" id="2707049"/>
    <lineage>
        <taxon>Bacteria</taxon>
        <taxon>Pseudomonadati</taxon>
        <taxon>Pseudomonadota</taxon>
        <taxon>Gammaproteobacteria</taxon>
        <taxon>Lysobacterales</taxon>
        <taxon>Lysobacteraceae</taxon>
        <taxon>Coralloluteibacterium</taxon>
    </lineage>
</organism>
<dbReference type="Proteomes" id="UP001595892">
    <property type="component" value="Unassembled WGS sequence"/>
</dbReference>
<dbReference type="SUPFAM" id="SSF51316">
    <property type="entry name" value="Mss4-like"/>
    <property type="match status" value="1"/>
</dbReference>
<evidence type="ECO:0000256" key="3">
    <source>
        <dbReference type="ARBA" id="ARBA00022833"/>
    </source>
</evidence>
<gene>
    <name evidence="5" type="ORF">ACFO3Q_12295</name>
</gene>
<dbReference type="EMBL" id="JBHSGG010000033">
    <property type="protein sequence ID" value="MFC4728947.1"/>
    <property type="molecule type" value="Genomic_DNA"/>
</dbReference>
<comment type="caution">
    <text evidence="5">The sequence shown here is derived from an EMBL/GenBank/DDBJ whole genome shotgun (WGS) entry which is preliminary data.</text>
</comment>
<dbReference type="RefSeq" id="WP_377005014.1">
    <property type="nucleotide sequence ID" value="NZ_JBHSGG010000033.1"/>
</dbReference>
<dbReference type="InterPro" id="IPR006913">
    <property type="entry name" value="CENP-V/GFA"/>
</dbReference>
<evidence type="ECO:0000313" key="5">
    <source>
        <dbReference type="EMBL" id="MFC4728947.1"/>
    </source>
</evidence>
<protein>
    <submittedName>
        <fullName evidence="5">Aldehyde-activating protein</fullName>
    </submittedName>
</protein>
<evidence type="ECO:0000256" key="2">
    <source>
        <dbReference type="ARBA" id="ARBA00022723"/>
    </source>
</evidence>
<feature type="domain" description="CENP-V/GFA" evidence="4">
    <location>
        <begin position="10"/>
        <end position="129"/>
    </location>
</feature>
<dbReference type="PROSITE" id="PS51891">
    <property type="entry name" value="CENP_V_GFA"/>
    <property type="match status" value="1"/>
</dbReference>